<feature type="region of interest" description="Disordered" evidence="13">
    <location>
        <begin position="813"/>
        <end position="833"/>
    </location>
</feature>
<dbReference type="PANTHER" id="PTHR10582:SF2">
    <property type="entry name" value="INACTIVE"/>
    <property type="match status" value="1"/>
</dbReference>
<feature type="transmembrane region" description="Helical" evidence="14">
    <location>
        <begin position="697"/>
        <end position="720"/>
    </location>
</feature>
<evidence type="ECO:0000256" key="1">
    <source>
        <dbReference type="ARBA" id="ARBA00004651"/>
    </source>
</evidence>
<dbReference type="InterPro" id="IPR024862">
    <property type="entry name" value="TRPV"/>
</dbReference>
<feature type="region of interest" description="Disordered" evidence="13">
    <location>
        <begin position="89"/>
        <end position="174"/>
    </location>
</feature>
<keyword evidence="6" id="KW-0677">Repeat</keyword>
<feature type="compositionally biased region" description="Acidic residues" evidence="13">
    <location>
        <begin position="104"/>
        <end position="128"/>
    </location>
</feature>
<evidence type="ECO:0000256" key="3">
    <source>
        <dbReference type="ARBA" id="ARBA00022475"/>
    </source>
</evidence>
<feature type="compositionally biased region" description="Basic and acidic residues" evidence="13">
    <location>
        <begin position="129"/>
        <end position="154"/>
    </location>
</feature>
<keyword evidence="7" id="KW-0106">Calcium</keyword>
<feature type="transmembrane region" description="Helical" evidence="14">
    <location>
        <begin position="586"/>
        <end position="607"/>
    </location>
</feature>
<feature type="compositionally biased region" description="Basic and acidic residues" evidence="13">
    <location>
        <begin position="1026"/>
        <end position="1060"/>
    </location>
</feature>
<evidence type="ECO:0000256" key="9">
    <source>
        <dbReference type="ARBA" id="ARBA00023065"/>
    </source>
</evidence>
<evidence type="ECO:0000313" key="16">
    <source>
        <dbReference type="EMBL" id="CEM08968.1"/>
    </source>
</evidence>
<evidence type="ECO:0000256" key="14">
    <source>
        <dbReference type="SAM" id="Phobius"/>
    </source>
</evidence>
<feature type="region of interest" description="Disordered" evidence="13">
    <location>
        <begin position="294"/>
        <end position="313"/>
    </location>
</feature>
<dbReference type="SMART" id="SM00248">
    <property type="entry name" value="ANK"/>
    <property type="match status" value="1"/>
</dbReference>
<feature type="region of interest" description="Disordered" evidence="13">
    <location>
        <begin position="1121"/>
        <end position="1141"/>
    </location>
</feature>
<evidence type="ECO:0000256" key="11">
    <source>
        <dbReference type="ARBA" id="ARBA00023303"/>
    </source>
</evidence>
<feature type="region of interest" description="Disordered" evidence="13">
    <location>
        <begin position="1"/>
        <end position="39"/>
    </location>
</feature>
<keyword evidence="2" id="KW-0813">Transport</keyword>
<dbReference type="GO" id="GO:0005216">
    <property type="term" value="F:monoatomic ion channel activity"/>
    <property type="evidence" value="ECO:0007669"/>
    <property type="project" value="InterPro"/>
</dbReference>
<keyword evidence="11" id="KW-0407">Ion channel</keyword>
<dbReference type="PROSITE" id="PS50297">
    <property type="entry name" value="ANK_REP_REGION"/>
    <property type="match status" value="1"/>
</dbReference>
<gene>
    <name evidence="16" type="ORF">Cvel_2963</name>
</gene>
<dbReference type="PROSITE" id="PS50088">
    <property type="entry name" value="ANK_REPEAT"/>
    <property type="match status" value="1"/>
</dbReference>
<feature type="compositionally biased region" description="Basic and acidic residues" evidence="13">
    <location>
        <begin position="94"/>
        <end position="103"/>
    </location>
</feature>
<keyword evidence="4" id="KW-0109">Calcium transport</keyword>
<dbReference type="GO" id="GO:0005886">
    <property type="term" value="C:plasma membrane"/>
    <property type="evidence" value="ECO:0007669"/>
    <property type="project" value="UniProtKB-SubCell"/>
</dbReference>
<feature type="domain" description="Ion transport" evidence="15">
    <location>
        <begin position="553"/>
        <end position="733"/>
    </location>
</feature>
<feature type="transmembrane region" description="Helical" evidence="14">
    <location>
        <begin position="871"/>
        <end position="897"/>
    </location>
</feature>
<dbReference type="InterPro" id="IPR036770">
    <property type="entry name" value="Ankyrin_rpt-contain_sf"/>
</dbReference>
<reference evidence="16" key="1">
    <citation type="submission" date="2014-11" db="EMBL/GenBank/DDBJ databases">
        <authorList>
            <person name="Otto D Thomas"/>
            <person name="Naeem Raeece"/>
        </authorList>
    </citation>
    <scope>NUCLEOTIDE SEQUENCE</scope>
</reference>
<evidence type="ECO:0000256" key="8">
    <source>
        <dbReference type="ARBA" id="ARBA00022989"/>
    </source>
</evidence>
<feature type="repeat" description="ANK" evidence="12">
    <location>
        <begin position="198"/>
        <end position="231"/>
    </location>
</feature>
<keyword evidence="12" id="KW-0040">ANK repeat</keyword>
<dbReference type="InterPro" id="IPR005821">
    <property type="entry name" value="Ion_trans_dom"/>
</dbReference>
<evidence type="ECO:0000256" key="10">
    <source>
        <dbReference type="ARBA" id="ARBA00023136"/>
    </source>
</evidence>
<keyword evidence="3" id="KW-1003">Cell membrane</keyword>
<evidence type="ECO:0000256" key="4">
    <source>
        <dbReference type="ARBA" id="ARBA00022568"/>
    </source>
</evidence>
<dbReference type="Pfam" id="PF00023">
    <property type="entry name" value="Ank"/>
    <property type="match status" value="1"/>
</dbReference>
<dbReference type="VEuPathDB" id="CryptoDB:Cvel_2963"/>
<name>A0A0G4F8D7_9ALVE</name>
<feature type="compositionally biased region" description="Basic residues" evidence="13">
    <location>
        <begin position="1070"/>
        <end position="1096"/>
    </location>
</feature>
<evidence type="ECO:0000256" key="2">
    <source>
        <dbReference type="ARBA" id="ARBA00022448"/>
    </source>
</evidence>
<proteinExistence type="predicted"/>
<evidence type="ECO:0000256" key="7">
    <source>
        <dbReference type="ARBA" id="ARBA00022837"/>
    </source>
</evidence>
<keyword evidence="5 14" id="KW-0812">Transmembrane</keyword>
<feature type="transmembrane region" description="Helical" evidence="14">
    <location>
        <begin position="839"/>
        <end position="859"/>
    </location>
</feature>
<dbReference type="EMBL" id="CDMZ01000198">
    <property type="protein sequence ID" value="CEM08968.1"/>
    <property type="molecule type" value="Genomic_DNA"/>
</dbReference>
<comment type="subcellular location">
    <subcellularLocation>
        <location evidence="1">Cell membrane</location>
        <topology evidence="1">Multi-pass membrane protein</topology>
    </subcellularLocation>
</comment>
<keyword evidence="8 14" id="KW-1133">Transmembrane helix</keyword>
<feature type="transmembrane region" description="Helical" evidence="14">
    <location>
        <begin position="627"/>
        <end position="648"/>
    </location>
</feature>
<evidence type="ECO:0000256" key="12">
    <source>
        <dbReference type="PROSITE-ProRule" id="PRU00023"/>
    </source>
</evidence>
<feature type="compositionally biased region" description="Acidic residues" evidence="13">
    <location>
        <begin position="971"/>
        <end position="982"/>
    </location>
</feature>
<dbReference type="InterPro" id="IPR002110">
    <property type="entry name" value="Ankyrin_rpt"/>
</dbReference>
<dbReference type="Pfam" id="PF00520">
    <property type="entry name" value="Ion_trans"/>
    <property type="match status" value="1"/>
</dbReference>
<evidence type="ECO:0000256" key="13">
    <source>
        <dbReference type="SAM" id="MobiDB-lite"/>
    </source>
</evidence>
<feature type="compositionally biased region" description="Basic and acidic residues" evidence="13">
    <location>
        <begin position="813"/>
        <end position="826"/>
    </location>
</feature>
<sequence length="1197" mass="133551">MVATEEDTQSERDRAYPLNSPDDGGLPGPSGTSHRVAQEGRSFGFHSGVAAGFSRRLSRLPLGSCSLLGDRYRQVTGRLEFSTTDGDVAGVLRGLDEPTRELFEALDDDDDEEDEDEGGGGGEGEDDEAQQRAEDKGDFQERNQKERQHDKKTEDDSESLPDLDGRLPSSLTLTASTRMKRVKAALRKRAKVNASDGLGNTPLHVAVARRASSRLVSLLIEKGADVNAVDREVNQSGSQMADEIYDRIWDSEAACVVLEAIERRQVPVSNLKVPERRILQKYIRKGGNLGQCLSRGGRMAEENDDETEREKESGRGPWLTSLLLQMAVSDEYIAEDLGVRGIREVFGELMRQAVKLTNPLCFLMEQILMCKQRRVDSEEDFLSDDFRTGVERLQALCLALLDGKAATSFAERGGMRLLLLVSSAEEKEIAKAPPVRALLEQLSTWRSWRAFEGFRWHFLDMTVQGRPLSPVSVRNVLVVSLAVICSFCFFAAEGLTRAEGAEGGQVVDREALRGASLDVWGPLSCTMYLSGCHLFLEIVQVKESISAGRHTFVRHFASPWNALETMTFWLLIIAPSVGVFSDRMAGGLRTTLIVCGFALCIRSLEFLMILRHFGPRVYTVVRMTYDVLMFSFLLFGLLVIFSAAIFLLSRDYPELAESEENTGFASFPDMLFALLNSILSVSEPGVSIYDLAVSNNAVVVSVFIVLWVVRSVVMMLNFLIALMSKSFEDVEADANGFVALFRVNLWADIALMPPESKSFEDVEADANGFVALFRVNLWADIALMPPEARLPPFVAPWFFWLRWLRTPSRQLEEKRQMESGAEKGSGDESETESPLSTRMIVYLITITTIESLVCIPLSIVNVPDGSFAEVIVYTFNWLLFLILYPVFFFLIIIGLSVPGAARGWAKRIVTVPEWTTPGHMNPERAFRWRDANALETWDEVLTSQEDRKRKFYSLGGKMNKVHGGPIREEGSFGEESELEGSEIEQKSSGGRGGKRERKLRTLERRGPTQETELVEEKGTHTTAPEELYRQRDEERLEGGMERESGSEREREGASEGREPPADSSTTLQQQKKKEKKKPHANRNGHHVKRQLTKASKKSSVLSRQVTKAYLVWKAALDPNREKRDDMLWDVPEGSEGTKRGDGAVSLADAAEAAAEALEGIRRSEVSNGDLQSQITELRLYLDRKLSNLSVSQNLGNN</sequence>
<dbReference type="PhylomeDB" id="A0A0G4F8D7"/>
<dbReference type="GO" id="GO:0098703">
    <property type="term" value="P:calcium ion import across plasma membrane"/>
    <property type="evidence" value="ECO:0007669"/>
    <property type="project" value="TreeGrafter"/>
</dbReference>
<feature type="region of interest" description="Disordered" evidence="13">
    <location>
        <begin position="962"/>
        <end position="1102"/>
    </location>
</feature>
<dbReference type="Gene3D" id="1.25.40.20">
    <property type="entry name" value="Ankyrin repeat-containing domain"/>
    <property type="match status" value="1"/>
</dbReference>
<evidence type="ECO:0000259" key="15">
    <source>
        <dbReference type="Pfam" id="PF00520"/>
    </source>
</evidence>
<dbReference type="PANTHER" id="PTHR10582">
    <property type="entry name" value="TRANSIENT RECEPTOR POTENTIAL ION CHANNEL PROTEIN"/>
    <property type="match status" value="1"/>
</dbReference>
<dbReference type="AlphaFoldDB" id="A0A0G4F8D7"/>
<accession>A0A0G4F8D7</accession>
<keyword evidence="9" id="KW-0406">Ion transport</keyword>
<dbReference type="SUPFAM" id="SSF48403">
    <property type="entry name" value="Ankyrin repeat"/>
    <property type="match status" value="1"/>
</dbReference>
<evidence type="ECO:0000256" key="6">
    <source>
        <dbReference type="ARBA" id="ARBA00022737"/>
    </source>
</evidence>
<organism evidence="16">
    <name type="scientific">Chromera velia CCMP2878</name>
    <dbReference type="NCBI Taxonomy" id="1169474"/>
    <lineage>
        <taxon>Eukaryota</taxon>
        <taxon>Sar</taxon>
        <taxon>Alveolata</taxon>
        <taxon>Colpodellida</taxon>
        <taxon>Chromeraceae</taxon>
        <taxon>Chromera</taxon>
    </lineage>
</organism>
<evidence type="ECO:0000256" key="5">
    <source>
        <dbReference type="ARBA" id="ARBA00022692"/>
    </source>
</evidence>
<keyword evidence="10 14" id="KW-0472">Membrane</keyword>
<protein>
    <recommendedName>
        <fullName evidence="15">Ion transport domain-containing protein</fullName>
    </recommendedName>
</protein>